<dbReference type="EMBL" id="JAACJL010000044">
    <property type="protein sequence ID" value="KAF4614968.1"/>
    <property type="molecule type" value="Genomic_DNA"/>
</dbReference>
<dbReference type="InterPro" id="IPR040038">
    <property type="entry name" value="TIPIN/Csm3/Swi3"/>
</dbReference>
<feature type="compositionally biased region" description="Acidic residues" evidence="7">
    <location>
        <begin position="362"/>
        <end position="375"/>
    </location>
</feature>
<feature type="region of interest" description="Disordered" evidence="7">
    <location>
        <begin position="109"/>
        <end position="156"/>
    </location>
</feature>
<comment type="subcellular location">
    <subcellularLocation>
        <location evidence="1 6">Nucleus</location>
    </subcellularLocation>
</comment>
<evidence type="ECO:0000313" key="9">
    <source>
        <dbReference type="EMBL" id="KAF4614968.1"/>
    </source>
</evidence>
<evidence type="ECO:0000259" key="8">
    <source>
        <dbReference type="Pfam" id="PF07962"/>
    </source>
</evidence>
<reference evidence="9 10" key="1">
    <citation type="submission" date="2019-12" db="EMBL/GenBank/DDBJ databases">
        <authorList>
            <person name="Floudas D."/>
            <person name="Bentzer J."/>
            <person name="Ahren D."/>
            <person name="Johansson T."/>
            <person name="Persson P."/>
            <person name="Tunlid A."/>
        </authorList>
    </citation>
    <scope>NUCLEOTIDE SEQUENCE [LARGE SCALE GENOMIC DNA]</scope>
    <source>
        <strain evidence="9 10">CBS 102.39</strain>
    </source>
</reference>
<dbReference type="GO" id="GO:0031298">
    <property type="term" value="C:replication fork protection complex"/>
    <property type="evidence" value="ECO:0007669"/>
    <property type="project" value="TreeGrafter"/>
</dbReference>
<dbReference type="Pfam" id="PF07962">
    <property type="entry name" value="Swi3"/>
    <property type="match status" value="1"/>
</dbReference>
<keyword evidence="3 6" id="KW-0227">DNA damage</keyword>
<dbReference type="GO" id="GO:0000076">
    <property type="term" value="P:DNA replication checkpoint signaling"/>
    <property type="evidence" value="ECO:0007669"/>
    <property type="project" value="UniProtKB-UniRule"/>
</dbReference>
<feature type="region of interest" description="Disordered" evidence="7">
    <location>
        <begin position="238"/>
        <end position="412"/>
    </location>
</feature>
<organism evidence="9 10">
    <name type="scientific">Agrocybe pediades</name>
    <dbReference type="NCBI Taxonomy" id="84607"/>
    <lineage>
        <taxon>Eukaryota</taxon>
        <taxon>Fungi</taxon>
        <taxon>Dikarya</taxon>
        <taxon>Basidiomycota</taxon>
        <taxon>Agaricomycotina</taxon>
        <taxon>Agaricomycetes</taxon>
        <taxon>Agaricomycetidae</taxon>
        <taxon>Agaricales</taxon>
        <taxon>Agaricineae</taxon>
        <taxon>Strophariaceae</taxon>
        <taxon>Agrocybe</taxon>
    </lineage>
</organism>
<evidence type="ECO:0000256" key="1">
    <source>
        <dbReference type="ARBA" id="ARBA00004123"/>
    </source>
</evidence>
<dbReference type="GO" id="GO:0006974">
    <property type="term" value="P:DNA damage response"/>
    <property type="evidence" value="ECO:0007669"/>
    <property type="project" value="UniProtKB-KW"/>
</dbReference>
<comment type="similarity">
    <text evidence="2 6">Belongs to the CSM3 family.</text>
</comment>
<feature type="compositionally biased region" description="Low complexity" evidence="7">
    <location>
        <begin position="288"/>
        <end position="300"/>
    </location>
</feature>
<comment type="caution">
    <text evidence="9">The sequence shown here is derived from an EMBL/GenBank/DDBJ whole genome shotgun (WGS) entry which is preliminary data.</text>
</comment>
<evidence type="ECO:0000256" key="4">
    <source>
        <dbReference type="ARBA" id="ARBA00023242"/>
    </source>
</evidence>
<evidence type="ECO:0000313" key="10">
    <source>
        <dbReference type="Proteomes" id="UP000521872"/>
    </source>
</evidence>
<protein>
    <recommendedName>
        <fullName evidence="6">Chromosome segregation in meiosis protein</fullName>
    </recommendedName>
</protein>
<dbReference type="InterPro" id="IPR012923">
    <property type="entry name" value="Csm3"/>
</dbReference>
<evidence type="ECO:0000256" key="6">
    <source>
        <dbReference type="RuleBase" id="RU366049"/>
    </source>
</evidence>
<accession>A0A8H4VM33</accession>
<keyword evidence="5 6" id="KW-0131">Cell cycle</keyword>
<evidence type="ECO:0000256" key="7">
    <source>
        <dbReference type="SAM" id="MobiDB-lite"/>
    </source>
</evidence>
<feature type="region of interest" description="Disordered" evidence="7">
    <location>
        <begin position="1"/>
        <end position="68"/>
    </location>
</feature>
<keyword evidence="10" id="KW-1185">Reference proteome</keyword>
<name>A0A8H4VM33_9AGAR</name>
<feature type="compositionally biased region" description="Basic and acidic residues" evidence="7">
    <location>
        <begin position="145"/>
        <end position="156"/>
    </location>
</feature>
<proteinExistence type="inferred from homology"/>
<feature type="compositionally biased region" description="Acidic residues" evidence="7">
    <location>
        <begin position="403"/>
        <end position="412"/>
    </location>
</feature>
<dbReference type="PANTHER" id="PTHR13220:SF11">
    <property type="entry name" value="TIMELESS-INTERACTING PROTEIN"/>
    <property type="match status" value="1"/>
</dbReference>
<sequence>MDSTSLDSIWDEPAIINSPKRAEPAQDSDGEGSGAHRAPKRSRQTLFLADSDDDLELSPSNRVTRKAPPIQHVDVDALFADIDDDDDLMNFDRVPDRVDEAELARKAEAEARRRMPTLTPHQIMPSSSPVRDAENGAGNKRSKGKQAEEDGDEKKARRRLATLDENRLLGPSGFPQLIKMTKDFRVKGKGHEATDLNRLLQTYQYWTHQLYPKTQFRDTVERIEKLCHSRRMNVSLSVWRDEAHGKPTQQRDGSDDEENDNEEEGNADQSENARMDTDDPILEPPRSSPSRISSRATSPPASGPSSEGDMPSRPPGGNGSNPQDASNREEDEQEDFWRSLDEFNDDMPDPPPAPVPAANLFADDDDMWDIIDEVERDSADKRSLPASGTDNPVVPSPPIGNPPDDDLDDMYL</sequence>
<feature type="domain" description="Chromosome segregation in meiosis protein 3" evidence="8">
    <location>
        <begin position="163"/>
        <end position="243"/>
    </location>
</feature>
<evidence type="ECO:0000256" key="2">
    <source>
        <dbReference type="ARBA" id="ARBA00006075"/>
    </source>
</evidence>
<dbReference type="GO" id="GO:0031297">
    <property type="term" value="P:replication fork processing"/>
    <property type="evidence" value="ECO:0007669"/>
    <property type="project" value="UniProtKB-UniRule"/>
</dbReference>
<dbReference type="PANTHER" id="PTHR13220">
    <property type="entry name" value="TIMELESS INTERACTING-RELATED"/>
    <property type="match status" value="1"/>
</dbReference>
<evidence type="ECO:0000256" key="3">
    <source>
        <dbReference type="ARBA" id="ARBA00022763"/>
    </source>
</evidence>
<dbReference type="GO" id="GO:0043111">
    <property type="term" value="P:replication fork arrest"/>
    <property type="evidence" value="ECO:0007669"/>
    <property type="project" value="TreeGrafter"/>
</dbReference>
<dbReference type="GO" id="GO:0003677">
    <property type="term" value="F:DNA binding"/>
    <property type="evidence" value="ECO:0007669"/>
    <property type="project" value="TreeGrafter"/>
</dbReference>
<evidence type="ECO:0000256" key="5">
    <source>
        <dbReference type="ARBA" id="ARBA00023306"/>
    </source>
</evidence>
<feature type="compositionally biased region" description="Acidic residues" evidence="7">
    <location>
        <begin position="254"/>
        <end position="266"/>
    </location>
</feature>
<gene>
    <name evidence="9" type="ORF">D9613_003095</name>
</gene>
<dbReference type="Proteomes" id="UP000521872">
    <property type="component" value="Unassembled WGS sequence"/>
</dbReference>
<keyword evidence="4 6" id="KW-0539">Nucleus</keyword>
<dbReference type="AlphaFoldDB" id="A0A8H4VM33"/>
<comment type="function">
    <text evidence="6">Plays an important role in the control of DNA replication and the maintenance of replication fork stability.</text>
</comment>